<reference evidence="1 2" key="2">
    <citation type="submission" date="2019-08" db="EMBL/GenBank/DDBJ databases">
        <title>Amycolatopsis acidicola sp. nov., isolated from peat swamp forest soil.</title>
        <authorList>
            <person name="Srisuk N."/>
        </authorList>
    </citation>
    <scope>NUCLEOTIDE SEQUENCE [LARGE SCALE GENOMIC DNA]</scope>
    <source>
        <strain evidence="1 2">TBRC 6029</strain>
    </source>
</reference>
<proteinExistence type="predicted"/>
<dbReference type="Proteomes" id="UP000320011">
    <property type="component" value="Unassembled WGS sequence"/>
</dbReference>
<gene>
    <name evidence="1" type="ORF">FNH05_32525</name>
</gene>
<accession>A0A558AJI7</accession>
<keyword evidence="2" id="KW-1185">Reference proteome</keyword>
<dbReference type="InterPro" id="IPR014985">
    <property type="entry name" value="WbqC"/>
</dbReference>
<dbReference type="RefSeq" id="WP_144592671.1">
    <property type="nucleotide sequence ID" value="NZ_VJWX01000538.1"/>
</dbReference>
<evidence type="ECO:0000313" key="1">
    <source>
        <dbReference type="EMBL" id="TVT24427.1"/>
    </source>
</evidence>
<dbReference type="Pfam" id="PF08889">
    <property type="entry name" value="WbqC"/>
    <property type="match status" value="1"/>
</dbReference>
<dbReference type="EMBL" id="VJWX01000538">
    <property type="protein sequence ID" value="TVT24427.1"/>
    <property type="molecule type" value="Genomic_DNA"/>
</dbReference>
<name>A0A558AJI7_9PSEU</name>
<sequence>MPRISDSWPPDSAAACCDRIRPVAVFDRRSCAVHQPNFFPRLSTLAKLFQADVWVVLDDVQFNARDYQHRARLAALDDPSAQRWLTIPVHRPAGRASRINELLLADPALSRRRVAQLTRQYYRRGPHWAGTRDAVEEVLAAIELTDRLADVAEVSTRTLLDRLGWHGTVVRSSTLTASTERSLRLADLTEAVGAGTYLCGRGGARYLDERPFAQRGLTVHYPPPPELAGKDGLRAASALWAMAVLGPSAVRDEITATVGV</sequence>
<dbReference type="AlphaFoldDB" id="A0A558AJI7"/>
<comment type="caution">
    <text evidence="1">The sequence shown here is derived from an EMBL/GenBank/DDBJ whole genome shotgun (WGS) entry which is preliminary data.</text>
</comment>
<protein>
    <submittedName>
        <fullName evidence="1">WbqC family protein</fullName>
    </submittedName>
</protein>
<reference evidence="1 2" key="1">
    <citation type="submission" date="2019-07" db="EMBL/GenBank/DDBJ databases">
        <authorList>
            <person name="Duangmal K."/>
            <person name="Teo W.F.A."/>
        </authorList>
    </citation>
    <scope>NUCLEOTIDE SEQUENCE [LARGE SCALE GENOMIC DNA]</scope>
    <source>
        <strain evidence="1 2">TBRC 6029</strain>
    </source>
</reference>
<organism evidence="1 2">
    <name type="scientific">Amycolatopsis rhizosphaerae</name>
    <dbReference type="NCBI Taxonomy" id="2053003"/>
    <lineage>
        <taxon>Bacteria</taxon>
        <taxon>Bacillati</taxon>
        <taxon>Actinomycetota</taxon>
        <taxon>Actinomycetes</taxon>
        <taxon>Pseudonocardiales</taxon>
        <taxon>Pseudonocardiaceae</taxon>
        <taxon>Amycolatopsis</taxon>
    </lineage>
</organism>
<dbReference type="OrthoDB" id="3611744at2"/>
<evidence type="ECO:0000313" key="2">
    <source>
        <dbReference type="Proteomes" id="UP000320011"/>
    </source>
</evidence>